<protein>
    <submittedName>
        <fullName evidence="2">GP46-like surface antigen, putative</fullName>
    </submittedName>
</protein>
<proteinExistence type="predicted"/>
<reference evidence="3" key="1">
    <citation type="submission" date="2015-09" db="EMBL/GenBank/DDBJ databases">
        <authorList>
            <consortium name="Pathogen Informatics"/>
        </authorList>
    </citation>
    <scope>NUCLEOTIDE SEQUENCE [LARGE SCALE GENOMIC DNA]</scope>
    <source>
        <strain evidence="3">Lake Konstanz</strain>
    </source>
</reference>
<keyword evidence="1" id="KW-1133">Transmembrane helix</keyword>
<feature type="non-terminal residue" evidence="2">
    <location>
        <position position="1"/>
    </location>
</feature>
<name>A0A0S4JUU2_BODSA</name>
<feature type="transmembrane region" description="Helical" evidence="1">
    <location>
        <begin position="199"/>
        <end position="227"/>
    </location>
</feature>
<feature type="transmembrane region" description="Helical" evidence="1">
    <location>
        <begin position="294"/>
        <end position="315"/>
    </location>
</feature>
<keyword evidence="1" id="KW-0812">Transmembrane</keyword>
<dbReference type="EMBL" id="CYKH01002235">
    <property type="protein sequence ID" value="CUG94327.1"/>
    <property type="molecule type" value="Genomic_DNA"/>
</dbReference>
<dbReference type="Proteomes" id="UP000051952">
    <property type="component" value="Unassembled WGS sequence"/>
</dbReference>
<dbReference type="VEuPathDB" id="TriTrypDB:BSAL_47630"/>
<dbReference type="AlphaFoldDB" id="A0A0S4JUU2"/>
<evidence type="ECO:0000256" key="1">
    <source>
        <dbReference type="SAM" id="Phobius"/>
    </source>
</evidence>
<feature type="non-terminal residue" evidence="2">
    <location>
        <position position="418"/>
    </location>
</feature>
<evidence type="ECO:0000313" key="2">
    <source>
        <dbReference type="EMBL" id="CUG94327.1"/>
    </source>
</evidence>
<feature type="transmembrane region" description="Helical" evidence="1">
    <location>
        <begin position="266"/>
        <end position="288"/>
    </location>
</feature>
<sequence>LSGTIPPGVSATLLLVDVQDNTQLSGAVPPKLTLFGSVVICNTNMTCPSSTYPTLYCFPANFTFDSLDIVALSIAAAPYKVACTTPSPPPIRPPLSVNNFTRSVSFSLTQPMAVTQPYDALHTSSNAAAAMMYATLVTSGGVVGRGAVPSVQRAANALRLTALCQQLDNTADTNAANPVPCSDLSDYPLGAPIPVGDEMLGLAAGAAVLNLLLVLVISVGLHVCGVLQHCMNVAAARKHDKGSASKTTSCSPAVWKLLPSSNLPGAIAIAYGVLFQPSLGASITLLAFTGCTARSVVCGVAMLCAWAVFPLYCVYEVVWRGRDCGVFVLESVSQRDHGDAHGDQPVLQWWNRLRHRVMSPQREWRAPRTHNFGGDGAANNQRVVFLLRNMEPVYGGYVGGREWFFIVEWCVTAAGGVV</sequence>
<gene>
    <name evidence="2" type="ORF">BSAL_47630</name>
</gene>
<keyword evidence="3" id="KW-1185">Reference proteome</keyword>
<organism evidence="2 3">
    <name type="scientific">Bodo saltans</name>
    <name type="common">Flagellated protozoan</name>
    <dbReference type="NCBI Taxonomy" id="75058"/>
    <lineage>
        <taxon>Eukaryota</taxon>
        <taxon>Discoba</taxon>
        <taxon>Euglenozoa</taxon>
        <taxon>Kinetoplastea</taxon>
        <taxon>Metakinetoplastina</taxon>
        <taxon>Eubodonida</taxon>
        <taxon>Bodonidae</taxon>
        <taxon>Bodo</taxon>
    </lineage>
</organism>
<keyword evidence="1" id="KW-0472">Membrane</keyword>
<accession>A0A0S4JUU2</accession>
<evidence type="ECO:0000313" key="3">
    <source>
        <dbReference type="Proteomes" id="UP000051952"/>
    </source>
</evidence>